<reference evidence="2" key="1">
    <citation type="submission" date="2022-08" db="EMBL/GenBank/DDBJ databases">
        <authorList>
            <consortium name="DOE Joint Genome Institute"/>
            <person name="Min B."/>
            <person name="Sierra-Patev S."/>
            <person name="Naranjo-Ortiz M."/>
            <person name="Looney B."/>
            <person name="Konkel Z."/>
            <person name="Slot J.C."/>
            <person name="Sakamoto Y."/>
            <person name="Steenwyk J.L."/>
            <person name="Rokas A."/>
            <person name="Carro J."/>
            <person name="Camarero S."/>
            <person name="Ferreira P."/>
            <person name="Molpeceres G."/>
            <person name="Ruiz-duenas F.J."/>
            <person name="Serrano A."/>
            <person name="Henrissat B."/>
            <person name="Drula E."/>
            <person name="Hughes K.W."/>
            <person name="Mata J.L."/>
            <person name="Ishikawa N.K."/>
            <person name="Vargas-Isla R."/>
            <person name="Ushijima S."/>
            <person name="Smith C.A."/>
            <person name="Ahrendt S."/>
            <person name="Andreopoulos W."/>
            <person name="He G."/>
            <person name="LaButti K."/>
            <person name="Lipzen A."/>
            <person name="Ng V."/>
            <person name="Riley R."/>
            <person name="Sandor L."/>
            <person name="Barry K."/>
            <person name="Martinez A.T."/>
            <person name="Xiao Y."/>
            <person name="Gibbons J.G."/>
            <person name="Terashima K."/>
            <person name="Hibbett D.S."/>
            <person name="Grigoriev I.V."/>
        </authorList>
    </citation>
    <scope>NUCLEOTIDE SEQUENCE</scope>
    <source>
        <strain evidence="2">ET3784</strain>
    </source>
</reference>
<reference evidence="2" key="2">
    <citation type="journal article" date="2023" name="Proc. Natl. Acad. Sci. U.S.A.">
        <title>A global phylogenomic analysis of the shiitake genus Lentinula.</title>
        <authorList>
            <person name="Sierra-Patev S."/>
            <person name="Min B."/>
            <person name="Naranjo-Ortiz M."/>
            <person name="Looney B."/>
            <person name="Konkel Z."/>
            <person name="Slot J.C."/>
            <person name="Sakamoto Y."/>
            <person name="Steenwyk J.L."/>
            <person name="Rokas A."/>
            <person name="Carro J."/>
            <person name="Camarero S."/>
            <person name="Ferreira P."/>
            <person name="Molpeceres G."/>
            <person name="Ruiz-Duenas F.J."/>
            <person name="Serrano A."/>
            <person name="Henrissat B."/>
            <person name="Drula E."/>
            <person name="Hughes K.W."/>
            <person name="Mata J.L."/>
            <person name="Ishikawa N.K."/>
            <person name="Vargas-Isla R."/>
            <person name="Ushijima S."/>
            <person name="Smith C.A."/>
            <person name="Donoghue J."/>
            <person name="Ahrendt S."/>
            <person name="Andreopoulos W."/>
            <person name="He G."/>
            <person name="LaButti K."/>
            <person name="Lipzen A."/>
            <person name="Ng V."/>
            <person name="Riley R."/>
            <person name="Sandor L."/>
            <person name="Barry K."/>
            <person name="Martinez A.T."/>
            <person name="Xiao Y."/>
            <person name="Gibbons J.G."/>
            <person name="Terashima K."/>
            <person name="Grigoriev I.V."/>
            <person name="Hibbett D."/>
        </authorList>
    </citation>
    <scope>NUCLEOTIDE SEQUENCE</scope>
    <source>
        <strain evidence="2">ET3784</strain>
    </source>
</reference>
<accession>A0AA38MRY5</accession>
<dbReference type="EMBL" id="JANVFO010000057">
    <property type="protein sequence ID" value="KAJ3722063.1"/>
    <property type="molecule type" value="Genomic_DNA"/>
</dbReference>
<feature type="compositionally biased region" description="Acidic residues" evidence="1">
    <location>
        <begin position="28"/>
        <end position="49"/>
    </location>
</feature>
<feature type="compositionally biased region" description="Basic residues" evidence="1">
    <location>
        <begin position="64"/>
        <end position="76"/>
    </location>
</feature>
<name>A0AA38MRY5_9AGAR</name>
<evidence type="ECO:0000313" key="3">
    <source>
        <dbReference type="Proteomes" id="UP001176059"/>
    </source>
</evidence>
<evidence type="ECO:0000256" key="1">
    <source>
        <dbReference type="SAM" id="MobiDB-lite"/>
    </source>
</evidence>
<protein>
    <submittedName>
        <fullName evidence="2">Uncharacterized protein</fullName>
    </submittedName>
</protein>
<comment type="caution">
    <text evidence="2">The sequence shown here is derived from an EMBL/GenBank/DDBJ whole genome shotgun (WGS) entry which is preliminary data.</text>
</comment>
<keyword evidence="3" id="KW-1185">Reference proteome</keyword>
<evidence type="ECO:0000313" key="2">
    <source>
        <dbReference type="EMBL" id="KAJ3722063.1"/>
    </source>
</evidence>
<organism evidence="2 3">
    <name type="scientific">Lentinula guzmanii</name>
    <dbReference type="NCBI Taxonomy" id="2804957"/>
    <lineage>
        <taxon>Eukaryota</taxon>
        <taxon>Fungi</taxon>
        <taxon>Dikarya</taxon>
        <taxon>Basidiomycota</taxon>
        <taxon>Agaricomycotina</taxon>
        <taxon>Agaricomycetes</taxon>
        <taxon>Agaricomycetidae</taxon>
        <taxon>Agaricales</taxon>
        <taxon>Marasmiineae</taxon>
        <taxon>Omphalotaceae</taxon>
        <taxon>Lentinula</taxon>
    </lineage>
</organism>
<dbReference type="Proteomes" id="UP001176059">
    <property type="component" value="Unassembled WGS sequence"/>
</dbReference>
<dbReference type="AlphaFoldDB" id="A0AA38MRY5"/>
<feature type="region of interest" description="Disordered" evidence="1">
    <location>
        <begin position="19"/>
        <end position="76"/>
    </location>
</feature>
<proteinExistence type="predicted"/>
<sequence length="106" mass="12264">MRSNKNKCWISRRIAGSGHENKINIERDDADEDDNDNEDDEDEDNEDQNPTESSFQARLFRTPLKGRRRDRKGKGKTKLCMDEDFIAHTQVPCLFDPLCVGHTRLG</sequence>
<gene>
    <name evidence="2" type="ORF">DFJ43DRAFT_1042239</name>
</gene>